<name>A0ABU4LE01_9ACTN</name>
<evidence type="ECO:0000256" key="1">
    <source>
        <dbReference type="SAM" id="MobiDB-lite"/>
    </source>
</evidence>
<accession>A0ABU4LE01</accession>
<feature type="compositionally biased region" description="Low complexity" evidence="1">
    <location>
        <begin position="7"/>
        <end position="16"/>
    </location>
</feature>
<protein>
    <recommendedName>
        <fullName evidence="4">CobQ/CobB/MinD/ParA nucleotide binding domain-containing protein</fullName>
    </recommendedName>
</protein>
<evidence type="ECO:0000313" key="3">
    <source>
        <dbReference type="Proteomes" id="UP001271723"/>
    </source>
</evidence>
<sequence>MSEEQRAGTTPATAAPARRHMPLFFGITKGGEPKRDQPGAPGTLSQMLALHFAAQGTRVLVVDHDGSDQLDRRAGR</sequence>
<keyword evidence="3" id="KW-1185">Reference proteome</keyword>
<evidence type="ECO:0000313" key="2">
    <source>
        <dbReference type="EMBL" id="MDX2914016.1"/>
    </source>
</evidence>
<feature type="region of interest" description="Disordered" evidence="1">
    <location>
        <begin position="1"/>
        <end position="43"/>
    </location>
</feature>
<comment type="caution">
    <text evidence="2">The sequence shown here is derived from an EMBL/GenBank/DDBJ whole genome shotgun (WGS) entry which is preliminary data.</text>
</comment>
<reference evidence="2 3" key="1">
    <citation type="journal article" date="2023" name="Microb. Genom.">
        <title>Mesoterricola silvestris gen. nov., sp. nov., Mesoterricola sediminis sp. nov., Geothrix oryzae sp. nov., Geothrix edaphica sp. nov., Geothrix rubra sp. nov., and Geothrix limicola sp. nov., six novel members of Acidobacteriota isolated from soils.</title>
        <authorList>
            <person name="Weisberg A.J."/>
            <person name="Pearce E."/>
            <person name="Kramer C.G."/>
            <person name="Chang J.H."/>
            <person name="Clarke C.R."/>
        </authorList>
    </citation>
    <scope>NUCLEOTIDE SEQUENCE [LARGE SCALE GENOMIC DNA]</scope>
    <source>
        <strain evidence="2 3">NRRL_B-2795</strain>
    </source>
</reference>
<proteinExistence type="predicted"/>
<dbReference type="RefSeq" id="WP_060880499.1">
    <property type="nucleotide sequence ID" value="NZ_JAGJBZ010000005.1"/>
</dbReference>
<dbReference type="EMBL" id="JARAVY010000017">
    <property type="protein sequence ID" value="MDX2914016.1"/>
    <property type="molecule type" value="Genomic_DNA"/>
</dbReference>
<gene>
    <name evidence="2" type="ORF">PV517_35775</name>
</gene>
<dbReference type="CDD" id="cd01983">
    <property type="entry name" value="SIMIBI"/>
    <property type="match status" value="1"/>
</dbReference>
<organism evidence="2 3">
    <name type="scientific">Streptomyces griseiscabiei</name>
    <dbReference type="NCBI Taxonomy" id="2993540"/>
    <lineage>
        <taxon>Bacteria</taxon>
        <taxon>Bacillati</taxon>
        <taxon>Actinomycetota</taxon>
        <taxon>Actinomycetes</taxon>
        <taxon>Kitasatosporales</taxon>
        <taxon>Streptomycetaceae</taxon>
        <taxon>Streptomyces</taxon>
    </lineage>
</organism>
<dbReference type="Proteomes" id="UP001271723">
    <property type="component" value="Unassembled WGS sequence"/>
</dbReference>
<evidence type="ECO:0008006" key="4">
    <source>
        <dbReference type="Google" id="ProtNLM"/>
    </source>
</evidence>